<gene>
    <name evidence="2" type="ORF">GCM10010422_22650</name>
</gene>
<protein>
    <submittedName>
        <fullName evidence="2">Uncharacterized protein</fullName>
    </submittedName>
</protein>
<evidence type="ECO:0000256" key="1">
    <source>
        <dbReference type="SAM" id="MobiDB-lite"/>
    </source>
</evidence>
<evidence type="ECO:0000313" key="2">
    <source>
        <dbReference type="EMBL" id="GAA2478119.1"/>
    </source>
</evidence>
<feature type="region of interest" description="Disordered" evidence="1">
    <location>
        <begin position="1"/>
        <end position="26"/>
    </location>
</feature>
<accession>A0ABN3L8T6</accession>
<proteinExistence type="predicted"/>
<sequence>MVTGLLGERDGGRRVPRRTAGTPVFCANAPDGRADLMLPRKIGTLAGGPPNRPPPSLEP</sequence>
<evidence type="ECO:0000313" key="3">
    <source>
        <dbReference type="Proteomes" id="UP001501721"/>
    </source>
</evidence>
<reference evidence="2 3" key="1">
    <citation type="journal article" date="2019" name="Int. J. Syst. Evol. Microbiol.">
        <title>The Global Catalogue of Microorganisms (GCM) 10K type strain sequencing project: providing services to taxonomists for standard genome sequencing and annotation.</title>
        <authorList>
            <consortium name="The Broad Institute Genomics Platform"/>
            <consortium name="The Broad Institute Genome Sequencing Center for Infectious Disease"/>
            <person name="Wu L."/>
            <person name="Ma J."/>
        </authorList>
    </citation>
    <scope>NUCLEOTIDE SEQUENCE [LARGE SCALE GENOMIC DNA]</scope>
    <source>
        <strain evidence="2 3">JCM 6923</strain>
    </source>
</reference>
<name>A0ABN3L8T6_9ACTN</name>
<keyword evidence="3" id="KW-1185">Reference proteome</keyword>
<dbReference type="Proteomes" id="UP001501721">
    <property type="component" value="Unassembled WGS sequence"/>
</dbReference>
<comment type="caution">
    <text evidence="2">The sequence shown here is derived from an EMBL/GenBank/DDBJ whole genome shotgun (WGS) entry which is preliminary data.</text>
</comment>
<organism evidence="2 3">
    <name type="scientific">Streptomyces graminearus</name>
    <dbReference type="NCBI Taxonomy" id="284030"/>
    <lineage>
        <taxon>Bacteria</taxon>
        <taxon>Bacillati</taxon>
        <taxon>Actinomycetota</taxon>
        <taxon>Actinomycetes</taxon>
        <taxon>Kitasatosporales</taxon>
        <taxon>Streptomycetaceae</taxon>
        <taxon>Streptomyces</taxon>
    </lineage>
</organism>
<dbReference type="EMBL" id="BAAATL010000010">
    <property type="protein sequence ID" value="GAA2478119.1"/>
    <property type="molecule type" value="Genomic_DNA"/>
</dbReference>